<proteinExistence type="predicted"/>
<evidence type="ECO:0000256" key="1">
    <source>
        <dbReference type="SAM" id="MobiDB-lite"/>
    </source>
</evidence>
<dbReference type="EMBL" id="GBRH01247908">
    <property type="protein sequence ID" value="JAD49987.1"/>
    <property type="molecule type" value="Transcribed_RNA"/>
</dbReference>
<feature type="region of interest" description="Disordered" evidence="1">
    <location>
        <begin position="37"/>
        <end position="57"/>
    </location>
</feature>
<reference evidence="2" key="2">
    <citation type="journal article" date="2015" name="Data Brief">
        <title>Shoot transcriptome of the giant reed, Arundo donax.</title>
        <authorList>
            <person name="Barrero R.A."/>
            <person name="Guerrero F.D."/>
            <person name="Moolhuijzen P."/>
            <person name="Goolsby J.A."/>
            <person name="Tidwell J."/>
            <person name="Bellgard S.E."/>
            <person name="Bellgard M.I."/>
        </authorList>
    </citation>
    <scope>NUCLEOTIDE SEQUENCE</scope>
    <source>
        <tissue evidence="2">Shoot tissue taken approximately 20 cm above the soil surface</tissue>
    </source>
</reference>
<organism evidence="2">
    <name type="scientific">Arundo donax</name>
    <name type="common">Giant reed</name>
    <name type="synonym">Donax arundinaceus</name>
    <dbReference type="NCBI Taxonomy" id="35708"/>
    <lineage>
        <taxon>Eukaryota</taxon>
        <taxon>Viridiplantae</taxon>
        <taxon>Streptophyta</taxon>
        <taxon>Embryophyta</taxon>
        <taxon>Tracheophyta</taxon>
        <taxon>Spermatophyta</taxon>
        <taxon>Magnoliopsida</taxon>
        <taxon>Liliopsida</taxon>
        <taxon>Poales</taxon>
        <taxon>Poaceae</taxon>
        <taxon>PACMAD clade</taxon>
        <taxon>Arundinoideae</taxon>
        <taxon>Arundineae</taxon>
        <taxon>Arundo</taxon>
    </lineage>
</organism>
<sequence>MFHFYNLSMGTIQETRPPSLVRFKNNDQNFQIHLRATDNHQGQSSASAETRRHSSAERIVRKNRDVMQHLSKSATSHANDAVEATPKTPTVLDILLKSLQDIDGCQVLCKKFFKLGEKEILVSFLNKQIYSKFASLILCFIPSFHNAT</sequence>
<evidence type="ECO:0000313" key="2">
    <source>
        <dbReference type="EMBL" id="JAD49987.1"/>
    </source>
</evidence>
<reference evidence="2" key="1">
    <citation type="submission" date="2014-09" db="EMBL/GenBank/DDBJ databases">
        <authorList>
            <person name="Magalhaes I.L.F."/>
            <person name="Oliveira U."/>
            <person name="Santos F.R."/>
            <person name="Vidigal T.H.D.A."/>
            <person name="Brescovit A.D."/>
            <person name="Santos A.J."/>
        </authorList>
    </citation>
    <scope>NUCLEOTIDE SEQUENCE</scope>
    <source>
        <tissue evidence="2">Shoot tissue taken approximately 20 cm above the soil surface</tissue>
    </source>
</reference>
<protein>
    <submittedName>
        <fullName evidence="2">Uncharacterized protein</fullName>
    </submittedName>
</protein>
<feature type="compositionally biased region" description="Polar residues" evidence="1">
    <location>
        <begin position="39"/>
        <end position="48"/>
    </location>
</feature>
<accession>A0A0A9ASB6</accession>
<dbReference type="AlphaFoldDB" id="A0A0A9ASB6"/>
<name>A0A0A9ASB6_ARUDO</name>